<dbReference type="SUPFAM" id="SSF82784">
    <property type="entry name" value="OsmC-like"/>
    <property type="match status" value="1"/>
</dbReference>
<dbReference type="Pfam" id="PF02566">
    <property type="entry name" value="OsmC"/>
    <property type="match status" value="1"/>
</dbReference>
<proteinExistence type="predicted"/>
<name>X1D0D4_9ZZZZ</name>
<dbReference type="AlphaFoldDB" id="X1D0D4"/>
<organism evidence="1">
    <name type="scientific">marine sediment metagenome</name>
    <dbReference type="NCBI Taxonomy" id="412755"/>
    <lineage>
        <taxon>unclassified sequences</taxon>
        <taxon>metagenomes</taxon>
        <taxon>ecological metagenomes</taxon>
    </lineage>
</organism>
<dbReference type="InterPro" id="IPR015946">
    <property type="entry name" value="KH_dom-like_a/b"/>
</dbReference>
<dbReference type="InterPro" id="IPR036102">
    <property type="entry name" value="OsmC/Ohrsf"/>
</dbReference>
<comment type="caution">
    <text evidence="1">The sequence shown here is derived from an EMBL/GenBank/DDBJ whole genome shotgun (WGS) entry which is preliminary data.</text>
</comment>
<dbReference type="InterPro" id="IPR003718">
    <property type="entry name" value="OsmC/Ohr_fam"/>
</dbReference>
<reference evidence="1" key="1">
    <citation type="journal article" date="2014" name="Front. Microbiol.">
        <title>High frequency of phylogenetically diverse reductive dehalogenase-homologous genes in deep subseafloor sedimentary metagenomes.</title>
        <authorList>
            <person name="Kawai M."/>
            <person name="Futagami T."/>
            <person name="Toyoda A."/>
            <person name="Takaki Y."/>
            <person name="Nishi S."/>
            <person name="Hori S."/>
            <person name="Arai W."/>
            <person name="Tsubouchi T."/>
            <person name="Morono Y."/>
            <person name="Uchiyama I."/>
            <person name="Ito T."/>
            <person name="Fujiyama A."/>
            <person name="Inagaki F."/>
            <person name="Takami H."/>
        </authorList>
    </citation>
    <scope>NUCLEOTIDE SEQUENCE</scope>
    <source>
        <strain evidence="1">Expedition CK06-06</strain>
    </source>
</reference>
<protein>
    <submittedName>
        <fullName evidence="1">Uncharacterized protein</fullName>
    </submittedName>
</protein>
<feature type="non-terminal residue" evidence="1">
    <location>
        <position position="1"/>
    </location>
</feature>
<sequence length="87" mass="10259">LLYLSNSNMKVNSINVKVESNFDKRSALNPKKEPFPGFQDLIITWYINTEENFKSIERILKKVEDICPIKGTLIRIHKFHQKIEIIK</sequence>
<gene>
    <name evidence="1" type="ORF">S01H4_37223</name>
</gene>
<dbReference type="Gene3D" id="3.30.300.20">
    <property type="match status" value="1"/>
</dbReference>
<accession>X1D0D4</accession>
<evidence type="ECO:0000313" key="1">
    <source>
        <dbReference type="EMBL" id="GAG98557.1"/>
    </source>
</evidence>
<dbReference type="EMBL" id="BART01019977">
    <property type="protein sequence ID" value="GAG98557.1"/>
    <property type="molecule type" value="Genomic_DNA"/>
</dbReference>